<feature type="region of interest" description="Disordered" evidence="1">
    <location>
        <begin position="1"/>
        <end position="33"/>
    </location>
</feature>
<keyword evidence="2" id="KW-1133">Transmembrane helix</keyword>
<dbReference type="Proteomes" id="UP001206128">
    <property type="component" value="Unassembled WGS sequence"/>
</dbReference>
<accession>A0AAE3KK93</accession>
<name>A0AAE3KK93_9PSEU</name>
<feature type="compositionally biased region" description="Basic and acidic residues" evidence="1">
    <location>
        <begin position="1"/>
        <end position="16"/>
    </location>
</feature>
<comment type="caution">
    <text evidence="3">The sequence shown here is derived from an EMBL/GenBank/DDBJ whole genome shotgun (WGS) entry which is preliminary data.</text>
</comment>
<dbReference type="Pfam" id="PF12028">
    <property type="entry name" value="DUF3515"/>
    <property type="match status" value="1"/>
</dbReference>
<evidence type="ECO:0008006" key="5">
    <source>
        <dbReference type="Google" id="ProtNLM"/>
    </source>
</evidence>
<sequence>MDQPAQHDQHDQHDQSGQHGQHGQPEERPAGPSLPRPLLAVIIGLPVLLAVGVAAMGLVLGNGSSAEQDNPAATGPVALGPVPAPAAESAECTALLNGLPQQLVSNGVAQPRRELATPAPAGAMAWGTTQQGPVILRCGLDRPTELTPTSGLREVSGVRWLVVEGADAATWYVVDRPVYVALTVPNDAGTGPLQDVSEAVRTTLPAVGVRTSG</sequence>
<keyword evidence="4" id="KW-1185">Reference proteome</keyword>
<evidence type="ECO:0000313" key="3">
    <source>
        <dbReference type="EMBL" id="MCP2169927.1"/>
    </source>
</evidence>
<keyword evidence="2" id="KW-0812">Transmembrane</keyword>
<keyword evidence="2" id="KW-0472">Membrane</keyword>
<dbReference type="AlphaFoldDB" id="A0AAE3KK93"/>
<dbReference type="InterPro" id="IPR021903">
    <property type="entry name" value="DUF3515"/>
</dbReference>
<organism evidence="3 4">
    <name type="scientific">Goodfellowiella coeruleoviolacea</name>
    <dbReference type="NCBI Taxonomy" id="334858"/>
    <lineage>
        <taxon>Bacteria</taxon>
        <taxon>Bacillati</taxon>
        <taxon>Actinomycetota</taxon>
        <taxon>Actinomycetes</taxon>
        <taxon>Pseudonocardiales</taxon>
        <taxon>Pseudonocardiaceae</taxon>
        <taxon>Goodfellowiella</taxon>
    </lineage>
</organism>
<dbReference type="EMBL" id="JAMTCK010000022">
    <property type="protein sequence ID" value="MCP2169927.1"/>
    <property type="molecule type" value="Genomic_DNA"/>
</dbReference>
<evidence type="ECO:0000256" key="2">
    <source>
        <dbReference type="SAM" id="Phobius"/>
    </source>
</evidence>
<gene>
    <name evidence="3" type="ORF">LX83_006813</name>
</gene>
<evidence type="ECO:0000313" key="4">
    <source>
        <dbReference type="Proteomes" id="UP001206128"/>
    </source>
</evidence>
<reference evidence="3" key="1">
    <citation type="submission" date="2022-06" db="EMBL/GenBank/DDBJ databases">
        <title>Genomic Encyclopedia of Archaeal and Bacterial Type Strains, Phase II (KMG-II): from individual species to whole genera.</title>
        <authorList>
            <person name="Goeker M."/>
        </authorList>
    </citation>
    <scope>NUCLEOTIDE SEQUENCE</scope>
    <source>
        <strain evidence="3">DSM 43935</strain>
    </source>
</reference>
<feature type="transmembrane region" description="Helical" evidence="2">
    <location>
        <begin position="38"/>
        <end position="60"/>
    </location>
</feature>
<evidence type="ECO:0000256" key="1">
    <source>
        <dbReference type="SAM" id="MobiDB-lite"/>
    </source>
</evidence>
<protein>
    <recommendedName>
        <fullName evidence="5">DUF3515 domain-containing protein</fullName>
    </recommendedName>
</protein>
<proteinExistence type="predicted"/>